<dbReference type="GO" id="GO:0005886">
    <property type="term" value="C:plasma membrane"/>
    <property type="evidence" value="ECO:0007669"/>
    <property type="project" value="UniProtKB-SubCell"/>
</dbReference>
<dbReference type="EMBL" id="AB026907">
    <property type="protein sequence ID" value="BAA94703.1"/>
    <property type="molecule type" value="Genomic_DNA"/>
</dbReference>
<dbReference type="GO" id="GO:0005524">
    <property type="term" value="F:ATP binding"/>
    <property type="evidence" value="ECO:0007669"/>
    <property type="project" value="UniProtKB-KW"/>
</dbReference>
<dbReference type="InterPro" id="IPR017871">
    <property type="entry name" value="ABC_transporter-like_CS"/>
</dbReference>
<evidence type="ECO:0000256" key="11">
    <source>
        <dbReference type="ARBA" id="ARBA00023136"/>
    </source>
</evidence>
<evidence type="ECO:0000256" key="4">
    <source>
        <dbReference type="ARBA" id="ARBA00022475"/>
    </source>
</evidence>
<evidence type="ECO:0000256" key="12">
    <source>
        <dbReference type="ARBA" id="ARBA00025070"/>
    </source>
</evidence>
<keyword evidence="11" id="KW-0472">Membrane</keyword>
<organism evidence="14">
    <name type="scientific">Brucella anthropi</name>
    <name type="common">Ochrobactrum anthropi</name>
    <dbReference type="NCBI Taxonomy" id="529"/>
    <lineage>
        <taxon>Bacteria</taxon>
        <taxon>Pseudomonadati</taxon>
        <taxon>Pseudomonadota</taxon>
        <taxon>Alphaproteobacteria</taxon>
        <taxon>Hyphomicrobiales</taxon>
        <taxon>Brucellaceae</taxon>
        <taxon>Brucella/Ochrobactrum group</taxon>
        <taxon>Brucella</taxon>
    </lineage>
</organism>
<dbReference type="PROSITE" id="PS50893">
    <property type="entry name" value="ABC_TRANSPORTER_2"/>
    <property type="match status" value="1"/>
</dbReference>
<reference evidence="14" key="1">
    <citation type="journal article" date="2000" name="Eur. J. Biochem.">
        <title>Gene cloning, nucleotide sequencing, and purification and characterization of the D-stereospecific amino-acid amidase from Ochrobactrum anthropi SV3.</title>
        <authorList>
            <person name="Komeda H."/>
            <person name="Asano Y."/>
        </authorList>
    </citation>
    <scope>NUCLEOTIDE SEQUENCE</scope>
    <source>
        <strain evidence="14">SCRC SV3</strain>
    </source>
</reference>
<keyword evidence="6" id="KW-0547">Nucleotide-binding</keyword>
<evidence type="ECO:0000256" key="9">
    <source>
        <dbReference type="ARBA" id="ARBA00022927"/>
    </source>
</evidence>
<sequence>MTTVPALVVEDLVVEFAKSRTLADLVTRRPASAVRAVDGVSLSVQAGETLGLVGESGSGKSTIGRAILGLNEPLSGTIHFDGRPTHSRRDLRRRMQMVFQDPYSSLNPRLKIGDAIGEVLRFHSIVPKQDVDREVRRLLSLVGLSAAMAERRPREMSGGQRQRAGIARALALRPDFLVLDEPVAALDVSIQAQILNLLTDLRQELGLTMLFIAHGLGVVRHMSDRIAVLYLGKIMEVGPAHAVFESSRHPYTKALLSAVPEINLVKRQRPPVTQGDVPSPLNVPSGCRFRTRCPVAQDICKTQPPEVPVGPDHFSRCHFARDLASGAWQSAAAER</sequence>
<feature type="domain" description="ABC transporter" evidence="13">
    <location>
        <begin position="20"/>
        <end position="256"/>
    </location>
</feature>
<evidence type="ECO:0000256" key="1">
    <source>
        <dbReference type="ARBA" id="ARBA00004417"/>
    </source>
</evidence>
<evidence type="ECO:0000256" key="6">
    <source>
        <dbReference type="ARBA" id="ARBA00022741"/>
    </source>
</evidence>
<keyword evidence="3" id="KW-0813">Transport</keyword>
<evidence type="ECO:0000256" key="8">
    <source>
        <dbReference type="ARBA" id="ARBA00022856"/>
    </source>
</evidence>
<keyword evidence="4" id="KW-1003">Cell membrane</keyword>
<dbReference type="FunFam" id="3.40.50.300:FF:000016">
    <property type="entry name" value="Oligopeptide ABC transporter ATP-binding component"/>
    <property type="match status" value="1"/>
</dbReference>
<evidence type="ECO:0000256" key="10">
    <source>
        <dbReference type="ARBA" id="ARBA00022967"/>
    </source>
</evidence>
<dbReference type="GO" id="GO:0015833">
    <property type="term" value="P:peptide transport"/>
    <property type="evidence" value="ECO:0007669"/>
    <property type="project" value="UniProtKB-KW"/>
</dbReference>
<comment type="subcellular location">
    <subcellularLocation>
        <location evidence="1">Cell inner membrane</location>
        <topology evidence="1">Peripheral membrane protein</topology>
    </subcellularLocation>
</comment>
<keyword evidence="9" id="KW-0653">Protein transport</keyword>
<dbReference type="PROSITE" id="PS00211">
    <property type="entry name" value="ABC_TRANSPORTER_1"/>
    <property type="match status" value="1"/>
</dbReference>
<dbReference type="SUPFAM" id="SSF52540">
    <property type="entry name" value="P-loop containing nucleoside triphosphate hydrolases"/>
    <property type="match status" value="1"/>
</dbReference>
<keyword evidence="5" id="KW-0997">Cell inner membrane</keyword>
<dbReference type="CDD" id="cd03257">
    <property type="entry name" value="ABC_NikE_OppD_transporters"/>
    <property type="match status" value="1"/>
</dbReference>
<name>Q9LCC9_BRUAN</name>
<protein>
    <submittedName>
        <fullName evidence="14">Dipeptide transporter DppE homolog</fullName>
    </submittedName>
</protein>
<gene>
    <name evidence="14" type="primary">dppE</name>
</gene>
<dbReference type="InterPro" id="IPR013563">
    <property type="entry name" value="Oligopep_ABC_C"/>
</dbReference>
<dbReference type="Gene3D" id="3.40.50.300">
    <property type="entry name" value="P-loop containing nucleotide triphosphate hydrolases"/>
    <property type="match status" value="1"/>
</dbReference>
<evidence type="ECO:0000259" key="13">
    <source>
        <dbReference type="PROSITE" id="PS50893"/>
    </source>
</evidence>
<keyword evidence="10" id="KW-1278">Translocase</keyword>
<evidence type="ECO:0000256" key="7">
    <source>
        <dbReference type="ARBA" id="ARBA00022840"/>
    </source>
</evidence>
<dbReference type="InterPro" id="IPR003439">
    <property type="entry name" value="ABC_transporter-like_ATP-bd"/>
</dbReference>
<comment type="function">
    <text evidence="12">Probably part of an ABC transporter complex that could be involved in peptide import. Probably responsible for energy coupling to the transport system.</text>
</comment>
<comment type="similarity">
    <text evidence="2">Belongs to the ABC transporter superfamily.</text>
</comment>
<keyword evidence="8" id="KW-0571">Peptide transport</keyword>
<dbReference type="AlphaFoldDB" id="Q9LCC9"/>
<dbReference type="GO" id="GO:0016887">
    <property type="term" value="F:ATP hydrolysis activity"/>
    <property type="evidence" value="ECO:0007669"/>
    <property type="project" value="InterPro"/>
</dbReference>
<dbReference type="NCBIfam" id="TIGR01727">
    <property type="entry name" value="oligo_HPY"/>
    <property type="match status" value="1"/>
</dbReference>
<dbReference type="Pfam" id="PF08352">
    <property type="entry name" value="oligo_HPY"/>
    <property type="match status" value="1"/>
</dbReference>
<proteinExistence type="inferred from homology"/>
<evidence type="ECO:0000313" key="14">
    <source>
        <dbReference type="EMBL" id="BAA94703.1"/>
    </source>
</evidence>
<dbReference type="InterPro" id="IPR050319">
    <property type="entry name" value="ABC_transp_ATP-bind"/>
</dbReference>
<dbReference type="PANTHER" id="PTHR43776">
    <property type="entry name" value="TRANSPORT ATP-BINDING PROTEIN"/>
    <property type="match status" value="1"/>
</dbReference>
<evidence type="ECO:0000256" key="5">
    <source>
        <dbReference type="ARBA" id="ARBA00022519"/>
    </source>
</evidence>
<dbReference type="SMART" id="SM00382">
    <property type="entry name" value="AAA"/>
    <property type="match status" value="1"/>
</dbReference>
<dbReference type="GO" id="GO:0055085">
    <property type="term" value="P:transmembrane transport"/>
    <property type="evidence" value="ECO:0007669"/>
    <property type="project" value="UniProtKB-ARBA"/>
</dbReference>
<dbReference type="InterPro" id="IPR027417">
    <property type="entry name" value="P-loop_NTPase"/>
</dbReference>
<dbReference type="Pfam" id="PF00005">
    <property type="entry name" value="ABC_tran"/>
    <property type="match status" value="1"/>
</dbReference>
<evidence type="ECO:0000256" key="3">
    <source>
        <dbReference type="ARBA" id="ARBA00022448"/>
    </source>
</evidence>
<dbReference type="InterPro" id="IPR003593">
    <property type="entry name" value="AAA+_ATPase"/>
</dbReference>
<evidence type="ECO:0000256" key="2">
    <source>
        <dbReference type="ARBA" id="ARBA00005417"/>
    </source>
</evidence>
<dbReference type="PANTHER" id="PTHR43776:SF7">
    <property type="entry name" value="D,D-DIPEPTIDE TRANSPORT ATP-BINDING PROTEIN DDPF-RELATED"/>
    <property type="match status" value="1"/>
</dbReference>
<accession>Q9LCC9</accession>
<dbReference type="GO" id="GO:0015031">
    <property type="term" value="P:protein transport"/>
    <property type="evidence" value="ECO:0007669"/>
    <property type="project" value="UniProtKB-KW"/>
</dbReference>
<keyword evidence="7" id="KW-0067">ATP-binding</keyword>